<feature type="domain" description="Rubrerythrin diiron-binding" evidence="1">
    <location>
        <begin position="8"/>
        <end position="137"/>
    </location>
</feature>
<reference evidence="2 3" key="1">
    <citation type="submission" date="2019-11" db="EMBL/GenBank/DDBJ databases">
        <title>Comparative genomics of hydrocarbon-degrading Desulfosarcina strains.</title>
        <authorList>
            <person name="Watanabe M."/>
            <person name="Kojima H."/>
            <person name="Fukui M."/>
        </authorList>
    </citation>
    <scope>NUCLEOTIDE SEQUENCE [LARGE SCALE GENOMIC DNA]</scope>
    <source>
        <strain evidence="2 3">PP31</strain>
    </source>
</reference>
<dbReference type="CDD" id="cd01045">
    <property type="entry name" value="Ferritin_like_AB"/>
    <property type="match status" value="1"/>
</dbReference>
<dbReference type="InterPro" id="IPR009078">
    <property type="entry name" value="Ferritin-like_SF"/>
</dbReference>
<dbReference type="PANTHER" id="PTHR33531:SF10">
    <property type="entry name" value="BLR7895 PROTEIN"/>
    <property type="match status" value="1"/>
</dbReference>
<dbReference type="KEGG" id="dwd:DSCW_37930"/>
<gene>
    <name evidence="2" type="ORF">DSCW_37930</name>
</gene>
<keyword evidence="3" id="KW-1185">Reference proteome</keyword>
<dbReference type="RefSeq" id="WP_155305206.1">
    <property type="nucleotide sequence ID" value="NZ_AP021875.1"/>
</dbReference>
<dbReference type="Proteomes" id="UP000427769">
    <property type="component" value="Chromosome"/>
</dbReference>
<dbReference type="Pfam" id="PF02915">
    <property type="entry name" value="Rubrerythrin"/>
    <property type="match status" value="1"/>
</dbReference>
<dbReference type="InterPro" id="IPR012347">
    <property type="entry name" value="Ferritin-like"/>
</dbReference>
<organism evidence="2 3">
    <name type="scientific">Desulfosarcina widdelii</name>
    <dbReference type="NCBI Taxonomy" id="947919"/>
    <lineage>
        <taxon>Bacteria</taxon>
        <taxon>Pseudomonadati</taxon>
        <taxon>Thermodesulfobacteriota</taxon>
        <taxon>Desulfobacteria</taxon>
        <taxon>Desulfobacterales</taxon>
        <taxon>Desulfosarcinaceae</taxon>
        <taxon>Desulfosarcina</taxon>
    </lineage>
</organism>
<dbReference type="OrthoDB" id="1701709at2"/>
<dbReference type="SUPFAM" id="SSF47240">
    <property type="entry name" value="Ferritin-like"/>
    <property type="match status" value="1"/>
</dbReference>
<evidence type="ECO:0000259" key="1">
    <source>
        <dbReference type="Pfam" id="PF02915"/>
    </source>
</evidence>
<evidence type="ECO:0000313" key="2">
    <source>
        <dbReference type="EMBL" id="BBO76376.1"/>
    </source>
</evidence>
<dbReference type="GO" id="GO:0046872">
    <property type="term" value="F:metal ion binding"/>
    <property type="evidence" value="ECO:0007669"/>
    <property type="project" value="InterPro"/>
</dbReference>
<accession>A0A5K7Z3P6</accession>
<proteinExistence type="predicted"/>
<dbReference type="Gene3D" id="1.20.1260.10">
    <property type="match status" value="1"/>
</dbReference>
<dbReference type="EMBL" id="AP021875">
    <property type="protein sequence ID" value="BBO76376.1"/>
    <property type="molecule type" value="Genomic_DNA"/>
</dbReference>
<evidence type="ECO:0000313" key="3">
    <source>
        <dbReference type="Proteomes" id="UP000427769"/>
    </source>
</evidence>
<dbReference type="PANTHER" id="PTHR33531">
    <property type="entry name" value="RUBRERYTHRIN SUBFAMILY"/>
    <property type="match status" value="1"/>
</dbReference>
<protein>
    <submittedName>
        <fullName evidence="2">Rubrerythrin</fullName>
    </submittedName>
</protein>
<dbReference type="AlphaFoldDB" id="A0A5K7Z3P6"/>
<dbReference type="InterPro" id="IPR003251">
    <property type="entry name" value="Rr_diiron-bd_dom"/>
</dbReference>
<name>A0A5K7Z3P6_9BACT</name>
<sequence length="151" mass="17636">MNLSEYKDIIKQAIANEVEARKFYEDAASTLADPYLKKLFTTLAEEEKKHRDILTKIYTSNTIDRYFSETRDYKVAETMDEPELSMDMKPADAFALAMKKEEAAMKQYNEMAAMCDDEDKRQVFLDLAAMERDHKLKMEDAFTNVGYPEVW</sequence>
<dbReference type="GO" id="GO:0016491">
    <property type="term" value="F:oxidoreductase activity"/>
    <property type="evidence" value="ECO:0007669"/>
    <property type="project" value="InterPro"/>
</dbReference>